<organism evidence="1 2">
    <name type="scientific">Lasiodiplodia mahajangana</name>
    <dbReference type="NCBI Taxonomy" id="1108764"/>
    <lineage>
        <taxon>Eukaryota</taxon>
        <taxon>Fungi</taxon>
        <taxon>Dikarya</taxon>
        <taxon>Ascomycota</taxon>
        <taxon>Pezizomycotina</taxon>
        <taxon>Dothideomycetes</taxon>
        <taxon>Dothideomycetes incertae sedis</taxon>
        <taxon>Botryosphaeriales</taxon>
        <taxon>Botryosphaeriaceae</taxon>
        <taxon>Lasiodiplodia</taxon>
    </lineage>
</organism>
<sequence>MVGFSKPLAAKFRDSNWNKQLETLDVCNLFSLDPYGDMLFSEWPRRFCICSKVLHPDKLRGFSPPEGVSMQLLLAVKDWIEAAGDQGAQESRWNSMAAKA</sequence>
<protein>
    <submittedName>
        <fullName evidence="1">Uncharacterized protein</fullName>
    </submittedName>
</protein>
<reference evidence="1" key="1">
    <citation type="submission" date="2022-12" db="EMBL/GenBank/DDBJ databases">
        <title>Genome Sequence of Lasiodiplodia mahajangana.</title>
        <authorList>
            <person name="Buettner E."/>
        </authorList>
    </citation>
    <scope>NUCLEOTIDE SEQUENCE</scope>
    <source>
        <strain evidence="1">VT137</strain>
    </source>
</reference>
<keyword evidence="2" id="KW-1185">Reference proteome</keyword>
<proteinExistence type="predicted"/>
<accession>A0ACC2JSM7</accession>
<evidence type="ECO:0000313" key="1">
    <source>
        <dbReference type="EMBL" id="KAJ8130352.1"/>
    </source>
</evidence>
<gene>
    <name evidence="1" type="ORF">O1611_g3278</name>
</gene>
<evidence type="ECO:0000313" key="2">
    <source>
        <dbReference type="Proteomes" id="UP001153332"/>
    </source>
</evidence>
<comment type="caution">
    <text evidence="1">The sequence shown here is derived from an EMBL/GenBank/DDBJ whole genome shotgun (WGS) entry which is preliminary data.</text>
</comment>
<name>A0ACC2JSM7_9PEZI</name>
<dbReference type="Proteomes" id="UP001153332">
    <property type="component" value="Unassembled WGS sequence"/>
</dbReference>
<dbReference type="EMBL" id="JAPUUL010000519">
    <property type="protein sequence ID" value="KAJ8130352.1"/>
    <property type="molecule type" value="Genomic_DNA"/>
</dbReference>